<dbReference type="Pfam" id="PF04536">
    <property type="entry name" value="TPM_phosphatase"/>
    <property type="match status" value="1"/>
</dbReference>
<dbReference type="InterPro" id="IPR007621">
    <property type="entry name" value="TPM_dom"/>
</dbReference>
<proteinExistence type="predicted"/>
<feature type="domain" description="TPM" evidence="1">
    <location>
        <begin position="29"/>
        <end position="151"/>
    </location>
</feature>
<protein>
    <recommendedName>
        <fullName evidence="1">TPM domain-containing protein</fullName>
    </recommendedName>
</protein>
<dbReference type="OrthoDB" id="5683663at2"/>
<dbReference type="PANTHER" id="PTHR30373">
    <property type="entry name" value="UPF0603 PROTEIN YGCG"/>
    <property type="match status" value="1"/>
</dbReference>
<dbReference type="Proteomes" id="UP000035760">
    <property type="component" value="Unassembled WGS sequence"/>
</dbReference>
<sequence>MASSITTLLQRARRLFINRCVDARDIRAQLSTEALDRLTARVAASEQHHSGELRICIEAGLPWSYICRDATPRDRALTLFGKLRVWDTKHNNGVLIYLLLAERAIELIADRGINASVSAKQWSDLAITLGNTLTERPLEDGLNEAVDALSDLLAAHFPADGVRKINELPDQPVVLS</sequence>
<dbReference type="STRING" id="1400863.BN873_590004"/>
<reference evidence="2" key="2">
    <citation type="submission" date="2014-03" db="EMBL/GenBank/DDBJ databases">
        <title>Candidatus Competibacter-lineage genomes retrieved from metagenomes reveal functional metabolic diversity.</title>
        <authorList>
            <person name="McIlroy S.J."/>
            <person name="Albertsen M."/>
            <person name="Andresen E.K."/>
            <person name="Saunders A.M."/>
            <person name="Kristiansen R."/>
            <person name="Stokholm-Bjerregaard M."/>
            <person name="Nielsen K.L."/>
            <person name="Nielsen P.H."/>
        </authorList>
    </citation>
    <scope>NUCLEOTIDE SEQUENCE</scope>
    <source>
        <strain evidence="2">Run_A_D11</strain>
    </source>
</reference>
<reference evidence="2" key="1">
    <citation type="submission" date="2013-07" db="EMBL/GenBank/DDBJ databases">
        <authorList>
            <person name="McIlroy S."/>
        </authorList>
    </citation>
    <scope>NUCLEOTIDE SEQUENCE [LARGE SCALE GENOMIC DNA]</scope>
    <source>
        <strain evidence="2">Run_A_D11</strain>
    </source>
</reference>
<dbReference type="Gene3D" id="3.10.310.50">
    <property type="match status" value="1"/>
</dbReference>
<dbReference type="AlphaFoldDB" id="W6MA43"/>
<comment type="caution">
    <text evidence="2">The sequence shown here is derived from an EMBL/GenBank/DDBJ whole genome shotgun (WGS) entry which is preliminary data.</text>
</comment>
<dbReference type="PANTHER" id="PTHR30373:SF8">
    <property type="entry name" value="BLL7265 PROTEIN"/>
    <property type="match status" value="1"/>
</dbReference>
<organism evidence="2 3">
    <name type="scientific">Candidatus Competibacter denitrificans Run_A_D11</name>
    <dbReference type="NCBI Taxonomy" id="1400863"/>
    <lineage>
        <taxon>Bacteria</taxon>
        <taxon>Pseudomonadati</taxon>
        <taxon>Pseudomonadota</taxon>
        <taxon>Gammaproteobacteria</taxon>
        <taxon>Candidatus Competibacteraceae</taxon>
        <taxon>Candidatus Competibacter</taxon>
    </lineage>
</organism>
<dbReference type="EMBL" id="CBTJ020000068">
    <property type="protein sequence ID" value="CDI03554.1"/>
    <property type="molecule type" value="Genomic_DNA"/>
</dbReference>
<name>W6MA43_9GAMM</name>
<keyword evidence="3" id="KW-1185">Reference proteome</keyword>
<evidence type="ECO:0000313" key="3">
    <source>
        <dbReference type="Proteomes" id="UP000035760"/>
    </source>
</evidence>
<dbReference type="RefSeq" id="WP_048674342.1">
    <property type="nucleotide sequence ID" value="NZ_CBTJ020000068.1"/>
</dbReference>
<gene>
    <name evidence="2" type="ORF">BN873_590004</name>
</gene>
<evidence type="ECO:0000259" key="1">
    <source>
        <dbReference type="Pfam" id="PF04536"/>
    </source>
</evidence>
<accession>W6MA43</accession>
<evidence type="ECO:0000313" key="2">
    <source>
        <dbReference type="EMBL" id="CDI03554.1"/>
    </source>
</evidence>